<dbReference type="AlphaFoldDB" id="A0A3Q7I4N8"/>
<feature type="region of interest" description="Disordered" evidence="1">
    <location>
        <begin position="194"/>
        <end position="216"/>
    </location>
</feature>
<feature type="domain" description="DUF3741" evidence="2">
    <location>
        <begin position="221"/>
        <end position="237"/>
    </location>
</feature>
<feature type="compositionally biased region" description="Low complexity" evidence="1">
    <location>
        <begin position="196"/>
        <end position="216"/>
    </location>
</feature>
<feature type="compositionally biased region" description="Polar residues" evidence="1">
    <location>
        <begin position="458"/>
        <end position="472"/>
    </location>
</feature>
<proteinExistence type="predicted"/>
<dbReference type="Proteomes" id="UP000004994">
    <property type="component" value="Chromosome 7"/>
</dbReference>
<reference evidence="3" key="1">
    <citation type="journal article" date="2012" name="Nature">
        <title>The tomato genome sequence provides insights into fleshy fruit evolution.</title>
        <authorList>
            <consortium name="Tomato Genome Consortium"/>
        </authorList>
    </citation>
    <scope>NUCLEOTIDE SEQUENCE [LARGE SCALE GENOMIC DNA]</scope>
    <source>
        <strain evidence="3">cv. Heinz 1706</strain>
    </source>
</reference>
<keyword evidence="4" id="KW-1185">Reference proteome</keyword>
<dbReference type="PANTHER" id="PTHR34282:SF6">
    <property type="entry name" value="DUF3741 DOMAIN-CONTAINING PROTEIN"/>
    <property type="match status" value="1"/>
</dbReference>
<feature type="region of interest" description="Disordered" evidence="1">
    <location>
        <begin position="457"/>
        <end position="531"/>
    </location>
</feature>
<feature type="compositionally biased region" description="Basic and acidic residues" evidence="1">
    <location>
        <begin position="496"/>
        <end position="510"/>
    </location>
</feature>
<dbReference type="EnsemblPlants" id="Solyc07g032710.3.1">
    <property type="protein sequence ID" value="Solyc07g032710.3.1"/>
    <property type="gene ID" value="Solyc07g032710.3"/>
</dbReference>
<dbReference type="PANTHER" id="PTHR34282">
    <property type="entry name" value="OS01G0228800 PROTEIN-RELATED"/>
    <property type="match status" value="1"/>
</dbReference>
<dbReference type="Pfam" id="PF14383">
    <property type="entry name" value="VARLMGL"/>
    <property type="match status" value="1"/>
</dbReference>
<accession>A0A3Q7I4N8</accession>
<dbReference type="PaxDb" id="4081-Solyc07g032710.2.1"/>
<evidence type="ECO:0000313" key="3">
    <source>
        <dbReference type="EnsemblPlants" id="Solyc07g032710.3.1"/>
    </source>
</evidence>
<evidence type="ECO:0000259" key="2">
    <source>
        <dbReference type="Pfam" id="PF14383"/>
    </source>
</evidence>
<feature type="region of interest" description="Disordered" evidence="1">
    <location>
        <begin position="312"/>
        <end position="361"/>
    </location>
</feature>
<dbReference type="OMA" id="EMSGCGK"/>
<organism evidence="3">
    <name type="scientific">Solanum lycopersicum</name>
    <name type="common">Tomato</name>
    <name type="synonym">Lycopersicon esculentum</name>
    <dbReference type="NCBI Taxonomy" id="4081"/>
    <lineage>
        <taxon>Eukaryota</taxon>
        <taxon>Viridiplantae</taxon>
        <taxon>Streptophyta</taxon>
        <taxon>Embryophyta</taxon>
        <taxon>Tracheophyta</taxon>
        <taxon>Spermatophyta</taxon>
        <taxon>Magnoliopsida</taxon>
        <taxon>eudicotyledons</taxon>
        <taxon>Gunneridae</taxon>
        <taxon>Pentapetalae</taxon>
        <taxon>asterids</taxon>
        <taxon>lamiids</taxon>
        <taxon>Solanales</taxon>
        <taxon>Solanaceae</taxon>
        <taxon>Solanoideae</taxon>
        <taxon>Solaneae</taxon>
        <taxon>Solanum</taxon>
        <taxon>Solanum subgen. Lycopersicon</taxon>
    </lineage>
</organism>
<feature type="compositionally biased region" description="Basic and acidic residues" evidence="1">
    <location>
        <begin position="318"/>
        <end position="332"/>
    </location>
</feature>
<reference evidence="3" key="2">
    <citation type="submission" date="2019-01" db="UniProtKB">
        <authorList>
            <consortium name="EnsemblPlants"/>
        </authorList>
    </citation>
    <scope>IDENTIFICATION</scope>
    <source>
        <strain evidence="3">cv. Heinz 1706</strain>
    </source>
</reference>
<dbReference type="InterPro" id="IPR032795">
    <property type="entry name" value="DUF3741-assoc"/>
</dbReference>
<evidence type="ECO:0000313" key="4">
    <source>
        <dbReference type="Proteomes" id="UP000004994"/>
    </source>
</evidence>
<evidence type="ECO:0000256" key="1">
    <source>
        <dbReference type="SAM" id="MobiDB-lite"/>
    </source>
</evidence>
<dbReference type="InParanoid" id="A0A3Q7I4N8"/>
<dbReference type="FunCoup" id="A0A3Q7I4N8">
    <property type="interactions" value="432"/>
</dbReference>
<feature type="region of interest" description="Disordered" evidence="1">
    <location>
        <begin position="397"/>
        <end position="418"/>
    </location>
</feature>
<name>A0A3Q7I4N8_SOLLC</name>
<sequence length="883" mass="99506">MPPDSLRSAVYRSFITCDDPKGVVECSTIRKSHMEKNTPCSSHKDEGRQTVNHTSSFHLMEVSREAQKLNQVIDSWSKGMTIERHSNDIAKDLLKGALELQESLVMLGKLQHIAKLKKKYKHELDGIPIQRTKSERISEHRLNRFEFQKPRFSVDGDCFDELREVIRDNFARQPNSALQFQTNSEKASVGTRIKSSHVPSTSSSHSSIVQSQQVSPPLDGPNLIARLMGLEEIPSKSQHQTTHKVVKQMRPIFEIDLPKAKKPTFISHKVDPKRKTFDEIIETMYFKGLLRSKSTHKFVDSPPIVIMKPLYEQNPSDSRNKCEEISPDDHKGASIYRKTQAGKDHNNRFSKERGEAPSKSKTLQVLIQPNTKIIASSPGKHRGEANAKSKTLDFVSQEKQHNKNIRASSPGKDLGEAPANSKTLKLLLQEKYPNAMIKASSHRKYLGDATVKVFIQEKQPNTRTRASSPEKTPQTKKEPIGKREDGTQRVAPAIRNSKEMKNAKIDDSAKFQDQSKMSTLKVRKPERKPLAAQAKSTIYDLKRITTTASHNSIKRKKNVKANKPIKSTPIATVADIKHKDESKEMVQAEDKDTDRAITNVTSSEELQLEKRANIFEDLVTGKAHTSLFSKFHANVLACRVTITLSVAMGLDIYSRHCSANKNYIISISRRPNMNDNAVNGENVPCESSVLSTYCLGDIKLVEQINCNINLDFTENVNFNSGATTSESFLCQSKELFETDVWEPTVWQTTSVDHEIADSTLLLDCANELLENKRSQCALAVNPLSMKAIKMRKFYVSFEKLVKEICDGIEVLRSYNKVAGKNLSADALYPLLERDLWCKGVAGSAWDLAWRTGLTKNEVEQVLNDIEKYLLAAFIDDLLTDFML</sequence>
<dbReference type="Gramene" id="Solyc07g032710.3.1">
    <property type="protein sequence ID" value="Solyc07g032710.3.1"/>
    <property type="gene ID" value="Solyc07g032710.3"/>
</dbReference>
<protein>
    <recommendedName>
        <fullName evidence="2">DUF3741 domain-containing protein</fullName>
    </recommendedName>
</protein>
<dbReference type="STRING" id="4081.A0A3Q7I4N8"/>
<feature type="compositionally biased region" description="Basic and acidic residues" evidence="1">
    <location>
        <begin position="341"/>
        <end position="358"/>
    </location>
</feature>
<feature type="compositionally biased region" description="Basic and acidic residues" evidence="1">
    <location>
        <begin position="473"/>
        <end position="487"/>
    </location>
</feature>